<evidence type="ECO:0000256" key="1">
    <source>
        <dbReference type="SAM" id="SignalP"/>
    </source>
</evidence>
<reference evidence="2" key="1">
    <citation type="submission" date="2020-03" db="EMBL/GenBank/DDBJ databases">
        <title>A mixture of massive structural variations and highly conserved coding sequences in Ustilaginoidea virens genome.</title>
        <authorList>
            <person name="Zhang K."/>
            <person name="Zhao Z."/>
            <person name="Zhang Z."/>
            <person name="Li Y."/>
            <person name="Hsiang T."/>
            <person name="Sun W."/>
        </authorList>
    </citation>
    <scope>NUCLEOTIDE SEQUENCE</scope>
    <source>
        <strain evidence="2">UV-8b</strain>
    </source>
</reference>
<feature type="chain" id="PRO_5035001825" description="Secreted protein" evidence="1">
    <location>
        <begin position="25"/>
        <end position="114"/>
    </location>
</feature>
<keyword evidence="1" id="KW-0732">Signal</keyword>
<keyword evidence="3" id="KW-1185">Reference proteome</keyword>
<evidence type="ECO:0008006" key="4">
    <source>
        <dbReference type="Google" id="ProtNLM"/>
    </source>
</evidence>
<organism evidence="2 3">
    <name type="scientific">Ustilaginoidea virens</name>
    <name type="common">Rice false smut fungus</name>
    <name type="synonym">Villosiclava virens</name>
    <dbReference type="NCBI Taxonomy" id="1159556"/>
    <lineage>
        <taxon>Eukaryota</taxon>
        <taxon>Fungi</taxon>
        <taxon>Dikarya</taxon>
        <taxon>Ascomycota</taxon>
        <taxon>Pezizomycotina</taxon>
        <taxon>Sordariomycetes</taxon>
        <taxon>Hypocreomycetidae</taxon>
        <taxon>Hypocreales</taxon>
        <taxon>Clavicipitaceae</taxon>
        <taxon>Ustilaginoidea</taxon>
    </lineage>
</organism>
<dbReference type="GeneID" id="66062129"/>
<dbReference type="RefSeq" id="XP_042994783.1">
    <property type="nucleotide sequence ID" value="XM_043138849.1"/>
</dbReference>
<protein>
    <recommendedName>
        <fullName evidence="4">Secreted protein</fullName>
    </recommendedName>
</protein>
<dbReference type="Proteomes" id="UP000027002">
    <property type="component" value="Chromosome 1"/>
</dbReference>
<dbReference type="AlphaFoldDB" id="A0A8E5HKF5"/>
<dbReference type="EMBL" id="CP072753">
    <property type="protein sequence ID" value="QUC17110.1"/>
    <property type="molecule type" value="Genomic_DNA"/>
</dbReference>
<feature type="signal peptide" evidence="1">
    <location>
        <begin position="1"/>
        <end position="24"/>
    </location>
</feature>
<gene>
    <name evidence="2" type="ORF">UV8b_01351</name>
</gene>
<sequence length="114" mass="12343">MARNGKRRSCFIVMIRALNGYAVASTTLGQQSQLATLTTASIDHLSSKFHRSRLAGPGVDEGTGTRELTTCTVTTLILPEEFQATNISWDADTYLVPTSEGSLAKKKVMPHRCG</sequence>
<proteinExistence type="predicted"/>
<dbReference type="KEGG" id="uvi:66062129"/>
<name>A0A8E5HKF5_USTVR</name>
<accession>A0A8E5HKF5</accession>
<evidence type="ECO:0000313" key="3">
    <source>
        <dbReference type="Proteomes" id="UP000027002"/>
    </source>
</evidence>
<evidence type="ECO:0000313" key="2">
    <source>
        <dbReference type="EMBL" id="QUC17110.1"/>
    </source>
</evidence>